<dbReference type="SUPFAM" id="SSF56300">
    <property type="entry name" value="Metallo-dependent phosphatases"/>
    <property type="match status" value="1"/>
</dbReference>
<dbReference type="InterPro" id="IPR029052">
    <property type="entry name" value="Metallo-depent_PP-like"/>
</dbReference>
<feature type="compositionally biased region" description="Polar residues" evidence="7">
    <location>
        <begin position="375"/>
        <end position="384"/>
    </location>
</feature>
<evidence type="ECO:0000256" key="2">
    <source>
        <dbReference type="ARBA" id="ARBA00022723"/>
    </source>
</evidence>
<organism evidence="9 10">
    <name type="scientific">Xenotaenia resolanae</name>
    <dbReference type="NCBI Taxonomy" id="208358"/>
    <lineage>
        <taxon>Eukaryota</taxon>
        <taxon>Metazoa</taxon>
        <taxon>Chordata</taxon>
        <taxon>Craniata</taxon>
        <taxon>Vertebrata</taxon>
        <taxon>Euteleostomi</taxon>
        <taxon>Actinopterygii</taxon>
        <taxon>Neopterygii</taxon>
        <taxon>Teleostei</taxon>
        <taxon>Neoteleostei</taxon>
        <taxon>Acanthomorphata</taxon>
        <taxon>Ovalentaria</taxon>
        <taxon>Atherinomorphae</taxon>
        <taxon>Cyprinodontiformes</taxon>
        <taxon>Goodeidae</taxon>
        <taxon>Xenotaenia</taxon>
    </lineage>
</organism>
<dbReference type="InterPro" id="IPR006186">
    <property type="entry name" value="Ser/Thr-sp_prot-phosphatase"/>
</dbReference>
<accession>A0ABV0W6V4</accession>
<comment type="caution">
    <text evidence="9">The sequence shown here is derived from an EMBL/GenBank/DDBJ whole genome shotgun (WGS) entry which is preliminary data.</text>
</comment>
<keyword evidence="2" id="KW-0479">Metal-binding</keyword>
<evidence type="ECO:0000313" key="9">
    <source>
        <dbReference type="EMBL" id="MEQ2264969.1"/>
    </source>
</evidence>
<dbReference type="EC" id="3.1.3.16" evidence="6"/>
<dbReference type="InterPro" id="IPR004843">
    <property type="entry name" value="Calcineurin-like_PHP"/>
</dbReference>
<dbReference type="Proteomes" id="UP001444071">
    <property type="component" value="Unassembled WGS sequence"/>
</dbReference>
<feature type="compositionally biased region" description="Polar residues" evidence="7">
    <location>
        <begin position="408"/>
        <end position="417"/>
    </location>
</feature>
<keyword evidence="5" id="KW-0464">Manganese</keyword>
<dbReference type="SMART" id="SM00156">
    <property type="entry name" value="PP2Ac"/>
    <property type="match status" value="1"/>
</dbReference>
<name>A0ABV0W6V4_9TELE</name>
<dbReference type="CDD" id="cd07415">
    <property type="entry name" value="MPP_PP2A_PP4_PP6"/>
    <property type="match status" value="1"/>
</dbReference>
<keyword evidence="3 6" id="KW-0378">Hydrolase</keyword>
<dbReference type="EMBL" id="JAHRIM010031117">
    <property type="protein sequence ID" value="MEQ2264969.1"/>
    <property type="molecule type" value="Genomic_DNA"/>
</dbReference>
<dbReference type="Pfam" id="PF00149">
    <property type="entry name" value="Metallophos"/>
    <property type="match status" value="1"/>
</dbReference>
<feature type="domain" description="Serine/threonine specific protein phosphatases" evidence="8">
    <location>
        <begin position="114"/>
        <end position="119"/>
    </location>
</feature>
<reference evidence="9 10" key="1">
    <citation type="submission" date="2021-06" db="EMBL/GenBank/DDBJ databases">
        <authorList>
            <person name="Palmer J.M."/>
        </authorList>
    </citation>
    <scope>NUCLEOTIDE SEQUENCE [LARGE SCALE GENOMIC DNA]</scope>
    <source>
        <strain evidence="9 10">XR_2019</strain>
        <tissue evidence="9">Muscle</tissue>
    </source>
</reference>
<evidence type="ECO:0000256" key="6">
    <source>
        <dbReference type="RuleBase" id="RU004273"/>
    </source>
</evidence>
<proteinExistence type="inferred from homology"/>
<evidence type="ECO:0000256" key="5">
    <source>
        <dbReference type="ARBA" id="ARBA00023211"/>
    </source>
</evidence>
<dbReference type="PRINTS" id="PR00114">
    <property type="entry name" value="STPHPHTASE"/>
</dbReference>
<sequence>MEDKTFTKELDQWIEQLNECKQLTENQVRTLCEKAKEILTKESNVQEVRCPVTVCGDVHGQFHDLMELFKIGGKSPDTNYLFMGDYVDRGYYSVETVTLLVTLKVRFPERITILRGNHESRQITQVYGFYDECLRKYGNANVWKYFTDLFDYLPLTALVDGQIFCLHGGLSPSIDTLDHIRALDRLQEVPHEGPMCDLLWSDPDDRGGWGISPRGAGYTFGQDISETFNHANGLTLVSRAHQLVMEGYNWGHDKNVVTIFSAPNYCYRCGNQAAIMELDDTLKYSFLQFDPAPRRGEPHVTRRTPDYFLSVVGLSSLLERTEKLLEPFTCRPAPVFSPWFPTVPAGHRLPIRPAKPAPRITPAGGVLTAEKKSQRGNSIVSTETPAKHADKTEDALCISETPNHLIPVSQTTSTSPRQHPGTERDRLPVRRSWNVFTQRTFLLQSSPPLSKRFHRLVSVHRLHLHQRAKWVITEQNCNDVEKVSGAL</sequence>
<evidence type="ECO:0000313" key="10">
    <source>
        <dbReference type="Proteomes" id="UP001444071"/>
    </source>
</evidence>
<evidence type="ECO:0000256" key="4">
    <source>
        <dbReference type="ARBA" id="ARBA00022912"/>
    </source>
</evidence>
<comment type="similarity">
    <text evidence="6">Belongs to the PPP phosphatase family.</text>
</comment>
<protein>
    <recommendedName>
        <fullName evidence="6">Serine/threonine-protein phosphatase</fullName>
        <ecNumber evidence="6">3.1.3.16</ecNumber>
    </recommendedName>
</protein>
<dbReference type="PANTHER" id="PTHR45619">
    <property type="entry name" value="SERINE/THREONINE-PROTEIN PHOSPHATASE PP2A-RELATED"/>
    <property type="match status" value="1"/>
</dbReference>
<feature type="region of interest" description="Disordered" evidence="7">
    <location>
        <begin position="350"/>
        <end position="391"/>
    </location>
</feature>
<comment type="catalytic activity">
    <reaction evidence="6">
        <text>O-phospho-L-threonyl-[protein] + H2O = L-threonyl-[protein] + phosphate</text>
        <dbReference type="Rhea" id="RHEA:47004"/>
        <dbReference type="Rhea" id="RHEA-COMP:11060"/>
        <dbReference type="Rhea" id="RHEA-COMP:11605"/>
        <dbReference type="ChEBI" id="CHEBI:15377"/>
        <dbReference type="ChEBI" id="CHEBI:30013"/>
        <dbReference type="ChEBI" id="CHEBI:43474"/>
        <dbReference type="ChEBI" id="CHEBI:61977"/>
        <dbReference type="EC" id="3.1.3.16"/>
    </reaction>
</comment>
<evidence type="ECO:0000259" key="8">
    <source>
        <dbReference type="PROSITE" id="PS00125"/>
    </source>
</evidence>
<keyword evidence="4" id="KW-0904">Protein phosphatase</keyword>
<evidence type="ECO:0000256" key="1">
    <source>
        <dbReference type="ARBA" id="ARBA00001936"/>
    </source>
</evidence>
<comment type="cofactor">
    <cofactor evidence="1">
        <name>Mn(2+)</name>
        <dbReference type="ChEBI" id="CHEBI:29035"/>
    </cofactor>
</comment>
<keyword evidence="10" id="KW-1185">Reference proteome</keyword>
<evidence type="ECO:0000256" key="7">
    <source>
        <dbReference type="SAM" id="MobiDB-lite"/>
    </source>
</evidence>
<dbReference type="InterPro" id="IPR047129">
    <property type="entry name" value="PPA2-like"/>
</dbReference>
<gene>
    <name evidence="9" type="primary">PPP2CB</name>
    <name evidence="9" type="ORF">XENORESO_000526</name>
</gene>
<feature type="region of interest" description="Disordered" evidence="7">
    <location>
        <begin position="406"/>
        <end position="425"/>
    </location>
</feature>
<dbReference type="PROSITE" id="PS00125">
    <property type="entry name" value="SER_THR_PHOSPHATASE"/>
    <property type="match status" value="1"/>
</dbReference>
<dbReference type="Gene3D" id="3.60.21.10">
    <property type="match status" value="1"/>
</dbReference>
<evidence type="ECO:0000256" key="3">
    <source>
        <dbReference type="ARBA" id="ARBA00022801"/>
    </source>
</evidence>